<keyword evidence="3" id="KW-1185">Reference proteome</keyword>
<dbReference type="EMBL" id="JPKZ01022267">
    <property type="protein sequence ID" value="KHN71425.1"/>
    <property type="molecule type" value="Genomic_DNA"/>
</dbReference>
<dbReference type="Proteomes" id="UP000031036">
    <property type="component" value="Unassembled WGS sequence"/>
</dbReference>
<organism evidence="2 3">
    <name type="scientific">Toxocara canis</name>
    <name type="common">Canine roundworm</name>
    <dbReference type="NCBI Taxonomy" id="6265"/>
    <lineage>
        <taxon>Eukaryota</taxon>
        <taxon>Metazoa</taxon>
        <taxon>Ecdysozoa</taxon>
        <taxon>Nematoda</taxon>
        <taxon>Chromadorea</taxon>
        <taxon>Rhabditida</taxon>
        <taxon>Spirurina</taxon>
        <taxon>Ascaridomorpha</taxon>
        <taxon>Ascaridoidea</taxon>
        <taxon>Toxocaridae</taxon>
        <taxon>Toxocara</taxon>
    </lineage>
</organism>
<evidence type="ECO:0000256" key="1">
    <source>
        <dbReference type="SAM" id="Coils"/>
    </source>
</evidence>
<evidence type="ECO:0000313" key="3">
    <source>
        <dbReference type="Proteomes" id="UP000031036"/>
    </source>
</evidence>
<evidence type="ECO:0000313" key="2">
    <source>
        <dbReference type="EMBL" id="KHN71425.1"/>
    </source>
</evidence>
<accession>A0A0B2UR84</accession>
<feature type="coiled-coil region" evidence="1">
    <location>
        <begin position="52"/>
        <end position="79"/>
    </location>
</feature>
<proteinExistence type="predicted"/>
<comment type="caution">
    <text evidence="2">The sequence shown here is derived from an EMBL/GenBank/DDBJ whole genome shotgun (WGS) entry which is preliminary data.</text>
</comment>
<gene>
    <name evidence="2" type="ORF">Tcan_01834</name>
</gene>
<protein>
    <submittedName>
        <fullName evidence="2">Uncharacterized protein</fullName>
    </submittedName>
</protein>
<keyword evidence="1" id="KW-0175">Coiled coil</keyword>
<reference evidence="2 3" key="1">
    <citation type="submission" date="2014-11" db="EMBL/GenBank/DDBJ databases">
        <title>Genetic blueprint of the zoonotic pathogen Toxocara canis.</title>
        <authorList>
            <person name="Zhu X.-Q."/>
            <person name="Korhonen P.K."/>
            <person name="Cai H."/>
            <person name="Young N.D."/>
            <person name="Nejsum P."/>
            <person name="von Samson-Himmelstjerna G."/>
            <person name="Boag P.R."/>
            <person name="Tan P."/>
            <person name="Li Q."/>
            <person name="Min J."/>
            <person name="Yang Y."/>
            <person name="Wang X."/>
            <person name="Fang X."/>
            <person name="Hall R.S."/>
            <person name="Hofmann A."/>
            <person name="Sternberg P.W."/>
            <person name="Jex A.R."/>
            <person name="Gasser R.B."/>
        </authorList>
    </citation>
    <scope>NUCLEOTIDE SEQUENCE [LARGE SCALE GENOMIC DNA]</scope>
    <source>
        <strain evidence="2">PN_DK_2014</strain>
    </source>
</reference>
<feature type="non-terminal residue" evidence="2">
    <location>
        <position position="1"/>
    </location>
</feature>
<name>A0A0B2UR84_TOXCA</name>
<dbReference type="AlphaFoldDB" id="A0A0B2UR84"/>
<sequence>TWFRCLLAQRRMAKMIMADGDVESAIDGKVASVATVAEAAGEMVVQDGGDLRRNYCDEVRAVYRRLKQLRNEQKDLKAILRVSDSCKINWFSLKCSSIVSVKIF</sequence>